<evidence type="ECO:0000259" key="1">
    <source>
        <dbReference type="Pfam" id="PF08125"/>
    </source>
</evidence>
<dbReference type="EMBL" id="JAUFRC010000001">
    <property type="protein sequence ID" value="MDN3712921.1"/>
    <property type="molecule type" value="Genomic_DNA"/>
</dbReference>
<dbReference type="PANTHER" id="PTHR43362:SF1">
    <property type="entry name" value="MANNITOL DEHYDROGENASE 2-RELATED"/>
    <property type="match status" value="1"/>
</dbReference>
<accession>A0ABT8D9H1</accession>
<dbReference type="InterPro" id="IPR013118">
    <property type="entry name" value="Mannitol_DH_C"/>
</dbReference>
<sequence>MGATLTSDVRPYEAMKLRMLNGSHSMLAYAGFLSGRPFVRDVMADPALSLLVRRHLGAAAASLPEGAPDPAAYAEALVARFQNPAIAHATAQIAMDGSQKMPQRILRPPARLWRQVRTSRPLPSRPLHGCATLWVGTRRAKATP</sequence>
<organism evidence="2 3">
    <name type="scientific">Paracoccus cavernae</name>
    <dbReference type="NCBI Taxonomy" id="1571207"/>
    <lineage>
        <taxon>Bacteria</taxon>
        <taxon>Pseudomonadati</taxon>
        <taxon>Pseudomonadota</taxon>
        <taxon>Alphaproteobacteria</taxon>
        <taxon>Rhodobacterales</taxon>
        <taxon>Paracoccaceae</taxon>
        <taxon>Paracoccus</taxon>
    </lineage>
</organism>
<feature type="domain" description="Mannitol dehydrogenase C-terminal" evidence="1">
    <location>
        <begin position="8"/>
        <end position="108"/>
    </location>
</feature>
<keyword evidence="3" id="KW-1185">Reference proteome</keyword>
<comment type="caution">
    <text evidence="2">The sequence shown here is derived from an EMBL/GenBank/DDBJ whole genome shotgun (WGS) entry which is preliminary data.</text>
</comment>
<dbReference type="InterPro" id="IPR013328">
    <property type="entry name" value="6PGD_dom2"/>
</dbReference>
<protein>
    <recommendedName>
        <fullName evidence="1">Mannitol dehydrogenase C-terminal domain-containing protein</fullName>
    </recommendedName>
</protein>
<reference evidence="3" key="1">
    <citation type="journal article" date="2019" name="Int. J. Syst. Evol. Microbiol.">
        <title>The Global Catalogue of Microorganisms (GCM) 10K type strain sequencing project: providing services to taxonomists for standard genome sequencing and annotation.</title>
        <authorList>
            <consortium name="The Broad Institute Genomics Platform"/>
            <consortium name="The Broad Institute Genome Sequencing Center for Infectious Disease"/>
            <person name="Wu L."/>
            <person name="Ma J."/>
        </authorList>
    </citation>
    <scope>NUCLEOTIDE SEQUENCE [LARGE SCALE GENOMIC DNA]</scope>
    <source>
        <strain evidence="3">CECT 8482</strain>
    </source>
</reference>
<dbReference type="PANTHER" id="PTHR43362">
    <property type="entry name" value="MANNITOL DEHYDROGENASE DSF1-RELATED"/>
    <property type="match status" value="1"/>
</dbReference>
<dbReference type="SUPFAM" id="SSF48179">
    <property type="entry name" value="6-phosphogluconate dehydrogenase C-terminal domain-like"/>
    <property type="match status" value="1"/>
</dbReference>
<proteinExistence type="predicted"/>
<gene>
    <name evidence="2" type="ORF">QWZ10_16330</name>
</gene>
<dbReference type="Gene3D" id="1.10.1040.10">
    <property type="entry name" value="N-(1-d-carboxylethyl)-l-norvaline Dehydrogenase, domain 2"/>
    <property type="match status" value="1"/>
</dbReference>
<name>A0ABT8D9H1_9RHOB</name>
<dbReference type="InterPro" id="IPR050988">
    <property type="entry name" value="Mannitol_DH/Oxidoreductase"/>
</dbReference>
<evidence type="ECO:0000313" key="2">
    <source>
        <dbReference type="EMBL" id="MDN3712921.1"/>
    </source>
</evidence>
<evidence type="ECO:0000313" key="3">
    <source>
        <dbReference type="Proteomes" id="UP001243846"/>
    </source>
</evidence>
<dbReference type="InterPro" id="IPR008927">
    <property type="entry name" value="6-PGluconate_DH-like_C_sf"/>
</dbReference>
<dbReference type="Proteomes" id="UP001243846">
    <property type="component" value="Unassembled WGS sequence"/>
</dbReference>
<dbReference type="Pfam" id="PF08125">
    <property type="entry name" value="Mannitol_dh_C"/>
    <property type="match status" value="1"/>
</dbReference>